<accession>A0AAV5V988</accession>
<dbReference type="PANTHER" id="PTHR15929:SF0">
    <property type="entry name" value="STORE-OPERATED CALCIUM ENTRY-ASSOCIATED REGULATORY FACTOR"/>
    <property type="match status" value="1"/>
</dbReference>
<keyword evidence="8" id="KW-0256">Endoplasmic reticulum</keyword>
<dbReference type="GO" id="GO:0006816">
    <property type="term" value="P:calcium ion transport"/>
    <property type="evidence" value="ECO:0007669"/>
    <property type="project" value="UniProtKB-KW"/>
</dbReference>
<keyword evidence="4" id="KW-0813">Transport</keyword>
<evidence type="ECO:0000256" key="1">
    <source>
        <dbReference type="ARBA" id="ARBA00004115"/>
    </source>
</evidence>
<feature type="region of interest" description="Disordered" evidence="14">
    <location>
        <begin position="61"/>
        <end position="80"/>
    </location>
</feature>
<keyword evidence="11" id="KW-0406">Ion transport</keyword>
<feature type="compositionally biased region" description="Gly residues" evidence="14">
    <location>
        <begin position="207"/>
        <end position="227"/>
    </location>
</feature>
<evidence type="ECO:0000256" key="12">
    <source>
        <dbReference type="ARBA" id="ARBA00023136"/>
    </source>
</evidence>
<evidence type="ECO:0000256" key="3">
    <source>
        <dbReference type="ARBA" id="ARBA00016584"/>
    </source>
</evidence>
<feature type="non-terminal residue" evidence="16">
    <location>
        <position position="1"/>
    </location>
</feature>
<dbReference type="EMBL" id="BTSY01000002">
    <property type="protein sequence ID" value="GMT15306.1"/>
    <property type="molecule type" value="Genomic_DNA"/>
</dbReference>
<keyword evidence="10 15" id="KW-1133">Transmembrane helix</keyword>
<comment type="caution">
    <text evidence="16">The sequence shown here is derived from an EMBL/GenBank/DDBJ whole genome shotgun (WGS) entry which is preliminary data.</text>
</comment>
<evidence type="ECO:0000256" key="7">
    <source>
        <dbReference type="ARBA" id="ARBA00022729"/>
    </source>
</evidence>
<feature type="transmembrane region" description="Helical" evidence="15">
    <location>
        <begin position="20"/>
        <end position="42"/>
    </location>
</feature>
<gene>
    <name evidence="16" type="ORF">PFISCL1PPCAC_6603</name>
</gene>
<evidence type="ECO:0000256" key="11">
    <source>
        <dbReference type="ARBA" id="ARBA00023065"/>
    </source>
</evidence>
<feature type="compositionally biased region" description="Gly residues" evidence="14">
    <location>
        <begin position="282"/>
        <end position="291"/>
    </location>
</feature>
<protein>
    <recommendedName>
        <fullName evidence="3">Store-operated calcium entry-associated regulatory factor</fullName>
    </recommendedName>
    <alternativeName>
        <fullName evidence="13">Transmembrane protein 66</fullName>
    </alternativeName>
</protein>
<dbReference type="InterPro" id="IPR009567">
    <property type="entry name" value="SARAF"/>
</dbReference>
<sequence>SWWVILVLSSLQINPSSHINLVITMGMRIVFISALLAGLAACADRVLLKDVTAITLTEGAKTNGRRSSPVPQLSCTGGSAHGRVDEPRIVQCKNVGFDGSDVQWECKADLDSRVKFGRLSVSCEGYNHPDDPFVLRGSCGLEYELDWKSGSDSGSYSKRSSSNTESWLTYAAIGFIICVAIYMIYNAAPADQGGPEQPGFRRFGTGFDHGPGGPPGGGGGGHPGYPGSGPPPGYNDLYGKGSSSGSSGARQANDGPGFWTGAGLGALGGYFMGRQQNEGGARYRGGFGAGGSEYQRSTGFFSSNYNDGASTSRGSSGNTPSRSTATGYASTTRR</sequence>
<name>A0AAV5V988_9BILA</name>
<proteinExistence type="inferred from homology"/>
<evidence type="ECO:0000256" key="8">
    <source>
        <dbReference type="ARBA" id="ARBA00022824"/>
    </source>
</evidence>
<keyword evidence="5" id="KW-0109">Calcium transport</keyword>
<keyword evidence="9" id="KW-0106">Calcium</keyword>
<keyword evidence="17" id="KW-1185">Reference proteome</keyword>
<evidence type="ECO:0000256" key="6">
    <source>
        <dbReference type="ARBA" id="ARBA00022692"/>
    </source>
</evidence>
<keyword evidence="6 15" id="KW-0812">Transmembrane</keyword>
<dbReference type="PANTHER" id="PTHR15929">
    <property type="entry name" value="STORE-OPERATED CALCIUM ENTRY-ASSOCIATED REGULATORY FACTOR"/>
    <property type="match status" value="1"/>
</dbReference>
<dbReference type="Pfam" id="PF06682">
    <property type="entry name" value="SARAF"/>
    <property type="match status" value="1"/>
</dbReference>
<feature type="region of interest" description="Disordered" evidence="14">
    <location>
        <begin position="279"/>
        <end position="334"/>
    </location>
</feature>
<evidence type="ECO:0000256" key="14">
    <source>
        <dbReference type="SAM" id="MobiDB-lite"/>
    </source>
</evidence>
<comment type="subcellular location">
    <subcellularLocation>
        <location evidence="1">Endoplasmic reticulum membrane</location>
        <topology evidence="1">Single-pass type I membrane protein</topology>
    </subcellularLocation>
</comment>
<evidence type="ECO:0000256" key="15">
    <source>
        <dbReference type="SAM" id="Phobius"/>
    </source>
</evidence>
<feature type="compositionally biased region" description="Polar residues" evidence="14">
    <location>
        <begin position="65"/>
        <end position="77"/>
    </location>
</feature>
<feature type="region of interest" description="Disordered" evidence="14">
    <location>
        <begin position="193"/>
        <end position="254"/>
    </location>
</feature>
<keyword evidence="7" id="KW-0732">Signal</keyword>
<evidence type="ECO:0000313" key="17">
    <source>
        <dbReference type="Proteomes" id="UP001432322"/>
    </source>
</evidence>
<organism evidence="16 17">
    <name type="scientific">Pristionchus fissidentatus</name>
    <dbReference type="NCBI Taxonomy" id="1538716"/>
    <lineage>
        <taxon>Eukaryota</taxon>
        <taxon>Metazoa</taxon>
        <taxon>Ecdysozoa</taxon>
        <taxon>Nematoda</taxon>
        <taxon>Chromadorea</taxon>
        <taxon>Rhabditida</taxon>
        <taxon>Rhabditina</taxon>
        <taxon>Diplogasteromorpha</taxon>
        <taxon>Diplogasteroidea</taxon>
        <taxon>Neodiplogasteridae</taxon>
        <taxon>Pristionchus</taxon>
    </lineage>
</organism>
<evidence type="ECO:0000256" key="10">
    <source>
        <dbReference type="ARBA" id="ARBA00022989"/>
    </source>
</evidence>
<evidence type="ECO:0000256" key="5">
    <source>
        <dbReference type="ARBA" id="ARBA00022568"/>
    </source>
</evidence>
<evidence type="ECO:0000256" key="13">
    <source>
        <dbReference type="ARBA" id="ARBA00031116"/>
    </source>
</evidence>
<evidence type="ECO:0000256" key="2">
    <source>
        <dbReference type="ARBA" id="ARBA00006833"/>
    </source>
</evidence>
<evidence type="ECO:0000313" key="16">
    <source>
        <dbReference type="EMBL" id="GMT15306.1"/>
    </source>
</evidence>
<comment type="similarity">
    <text evidence="2">Belongs to the SARAF family.</text>
</comment>
<dbReference type="GO" id="GO:0005789">
    <property type="term" value="C:endoplasmic reticulum membrane"/>
    <property type="evidence" value="ECO:0007669"/>
    <property type="project" value="UniProtKB-SubCell"/>
</dbReference>
<dbReference type="AlphaFoldDB" id="A0AAV5V988"/>
<dbReference type="Proteomes" id="UP001432322">
    <property type="component" value="Unassembled WGS sequence"/>
</dbReference>
<keyword evidence="12 15" id="KW-0472">Membrane</keyword>
<reference evidence="16" key="1">
    <citation type="submission" date="2023-10" db="EMBL/GenBank/DDBJ databases">
        <title>Genome assembly of Pristionchus species.</title>
        <authorList>
            <person name="Yoshida K."/>
            <person name="Sommer R.J."/>
        </authorList>
    </citation>
    <scope>NUCLEOTIDE SEQUENCE</scope>
    <source>
        <strain evidence="16">RS5133</strain>
    </source>
</reference>
<feature type="compositionally biased region" description="Polar residues" evidence="14">
    <location>
        <begin position="294"/>
        <end position="334"/>
    </location>
</feature>
<evidence type="ECO:0000256" key="4">
    <source>
        <dbReference type="ARBA" id="ARBA00022448"/>
    </source>
</evidence>
<feature type="transmembrane region" description="Helical" evidence="15">
    <location>
        <begin position="167"/>
        <end position="185"/>
    </location>
</feature>
<evidence type="ECO:0000256" key="9">
    <source>
        <dbReference type="ARBA" id="ARBA00022837"/>
    </source>
</evidence>
<dbReference type="GO" id="GO:2001256">
    <property type="term" value="P:regulation of store-operated calcium entry"/>
    <property type="evidence" value="ECO:0007669"/>
    <property type="project" value="InterPro"/>
</dbReference>